<comment type="caution">
    <text evidence="1">The sequence shown here is derived from an EMBL/GenBank/DDBJ whole genome shotgun (WGS) entry which is preliminary data.</text>
</comment>
<dbReference type="EMBL" id="JAPFFF010000029">
    <property type="protein sequence ID" value="KAK8846375.1"/>
    <property type="molecule type" value="Genomic_DNA"/>
</dbReference>
<organism evidence="1 2">
    <name type="scientific">Tritrichomonas musculus</name>
    <dbReference type="NCBI Taxonomy" id="1915356"/>
    <lineage>
        <taxon>Eukaryota</taxon>
        <taxon>Metamonada</taxon>
        <taxon>Parabasalia</taxon>
        <taxon>Tritrichomonadida</taxon>
        <taxon>Tritrichomonadidae</taxon>
        <taxon>Tritrichomonas</taxon>
    </lineage>
</organism>
<evidence type="ECO:0000313" key="2">
    <source>
        <dbReference type="Proteomes" id="UP001470230"/>
    </source>
</evidence>
<proteinExistence type="predicted"/>
<gene>
    <name evidence="1" type="ORF">M9Y10_020389</name>
</gene>
<name>A0ABR2HH34_9EUKA</name>
<evidence type="ECO:0000313" key="1">
    <source>
        <dbReference type="EMBL" id="KAK8846375.1"/>
    </source>
</evidence>
<keyword evidence="2" id="KW-1185">Reference proteome</keyword>
<protein>
    <submittedName>
        <fullName evidence="1">Uncharacterized protein</fullName>
    </submittedName>
</protein>
<dbReference type="Proteomes" id="UP001470230">
    <property type="component" value="Unassembled WGS sequence"/>
</dbReference>
<sequence length="90" mass="10086">MKVDEKIDQEEDINNGVEDELFIEGQDNDGNGNNIIQPIIVVNGNIIILQDEDENDTFAQLQFEHNQILSEQLGDALDQASLFSISEVLI</sequence>
<accession>A0ABR2HH34</accession>
<reference evidence="1 2" key="1">
    <citation type="submission" date="2024-04" db="EMBL/GenBank/DDBJ databases">
        <title>Tritrichomonas musculus Genome.</title>
        <authorList>
            <person name="Alves-Ferreira E."/>
            <person name="Grigg M."/>
            <person name="Lorenzi H."/>
            <person name="Galac M."/>
        </authorList>
    </citation>
    <scope>NUCLEOTIDE SEQUENCE [LARGE SCALE GENOMIC DNA]</scope>
    <source>
        <strain evidence="1 2">EAF2021</strain>
    </source>
</reference>